<dbReference type="Proteomes" id="UP001341281">
    <property type="component" value="Chromosome 01"/>
</dbReference>
<dbReference type="EMBL" id="CP144745">
    <property type="protein sequence ID" value="WVZ54170.1"/>
    <property type="molecule type" value="Genomic_DNA"/>
</dbReference>
<protein>
    <submittedName>
        <fullName evidence="2">Uncharacterized protein</fullName>
    </submittedName>
</protein>
<dbReference type="EMBL" id="CP144745">
    <property type="protein sequence ID" value="WVZ54171.1"/>
    <property type="molecule type" value="Genomic_DNA"/>
</dbReference>
<dbReference type="AlphaFoldDB" id="A0AAQ3PP71"/>
<proteinExistence type="predicted"/>
<accession>A0AAQ3PP71</accession>
<name>A0AAQ3PP71_PASNO</name>
<sequence length="156" mass="16193">MAFLPGFLKTAMAVSASSICMADQAILEDILIARSLSRLDAHLCMRPAAPSLQQPTPRWPGGAPHPRLGGRMACARCPAPRHPRAPAVPARRARAQASLCPVRRGRVSLCPASALPLAPGGARTRASAAVRLGPLLRSPISPSSGGQDAVLDAEAE</sequence>
<evidence type="ECO:0000313" key="4">
    <source>
        <dbReference type="Proteomes" id="UP001341281"/>
    </source>
</evidence>
<evidence type="ECO:0000313" key="2">
    <source>
        <dbReference type="EMBL" id="WVZ54170.1"/>
    </source>
</evidence>
<feature type="region of interest" description="Disordered" evidence="1">
    <location>
        <begin position="136"/>
        <end position="156"/>
    </location>
</feature>
<keyword evidence="4" id="KW-1185">Reference proteome</keyword>
<reference evidence="2 4" key="1">
    <citation type="submission" date="2024-02" db="EMBL/GenBank/DDBJ databases">
        <title>High-quality chromosome-scale genome assembly of Pensacola bahiagrass (Paspalum notatum Flugge var. saurae).</title>
        <authorList>
            <person name="Vega J.M."/>
            <person name="Podio M."/>
            <person name="Orjuela J."/>
            <person name="Siena L.A."/>
            <person name="Pessino S.C."/>
            <person name="Combes M.C."/>
            <person name="Mariac C."/>
            <person name="Albertini E."/>
            <person name="Pupilli F."/>
            <person name="Ortiz J.P.A."/>
            <person name="Leblanc O."/>
        </authorList>
    </citation>
    <scope>NUCLEOTIDE SEQUENCE [LARGE SCALE GENOMIC DNA]</scope>
    <source>
        <strain evidence="2">R1</strain>
        <tissue evidence="2">Leaf</tissue>
    </source>
</reference>
<evidence type="ECO:0000256" key="1">
    <source>
        <dbReference type="SAM" id="MobiDB-lite"/>
    </source>
</evidence>
<evidence type="ECO:0000313" key="3">
    <source>
        <dbReference type="EMBL" id="WVZ54171.1"/>
    </source>
</evidence>
<gene>
    <name evidence="2" type="ORF">U9M48_005011</name>
    <name evidence="3" type="ORF">U9M48_005012</name>
</gene>
<organism evidence="2 4">
    <name type="scientific">Paspalum notatum var. saurae</name>
    <dbReference type="NCBI Taxonomy" id="547442"/>
    <lineage>
        <taxon>Eukaryota</taxon>
        <taxon>Viridiplantae</taxon>
        <taxon>Streptophyta</taxon>
        <taxon>Embryophyta</taxon>
        <taxon>Tracheophyta</taxon>
        <taxon>Spermatophyta</taxon>
        <taxon>Magnoliopsida</taxon>
        <taxon>Liliopsida</taxon>
        <taxon>Poales</taxon>
        <taxon>Poaceae</taxon>
        <taxon>PACMAD clade</taxon>
        <taxon>Panicoideae</taxon>
        <taxon>Andropogonodae</taxon>
        <taxon>Paspaleae</taxon>
        <taxon>Paspalinae</taxon>
        <taxon>Paspalum</taxon>
    </lineage>
</organism>